<feature type="domain" description="Glutamate synthase" evidence="2">
    <location>
        <begin position="259"/>
        <end position="434"/>
    </location>
</feature>
<dbReference type="GO" id="GO:0006537">
    <property type="term" value="P:glutamate biosynthetic process"/>
    <property type="evidence" value="ECO:0007669"/>
    <property type="project" value="InterPro"/>
</dbReference>
<dbReference type="RefSeq" id="WP_092234125.1">
    <property type="nucleotide sequence ID" value="NZ_FNLL01000006.1"/>
</dbReference>
<dbReference type="PANTHER" id="PTHR43819:SF1">
    <property type="entry name" value="ARCHAEAL-TYPE GLUTAMATE SYNTHASE [NADPH]"/>
    <property type="match status" value="1"/>
</dbReference>
<gene>
    <name evidence="3" type="ORF">SAMN04487931_106100</name>
</gene>
<reference evidence="4" key="1">
    <citation type="submission" date="2016-10" db="EMBL/GenBank/DDBJ databases">
        <authorList>
            <person name="Varghese N."/>
            <person name="Submissions S."/>
        </authorList>
    </citation>
    <scope>NUCLEOTIDE SEQUENCE [LARGE SCALE GENOMIC DNA]</scope>
    <source>
        <strain evidence="4">DSM 3384</strain>
    </source>
</reference>
<protein>
    <submittedName>
        <fullName evidence="3">Glutamate synthase conserved region-containing protein</fullName>
    </submittedName>
</protein>
<dbReference type="Pfam" id="PF01645">
    <property type="entry name" value="Glu_synthase"/>
    <property type="match status" value="1"/>
</dbReference>
<dbReference type="GO" id="GO:0015930">
    <property type="term" value="F:glutamate synthase activity"/>
    <property type="evidence" value="ECO:0007669"/>
    <property type="project" value="InterPro"/>
</dbReference>
<evidence type="ECO:0000259" key="2">
    <source>
        <dbReference type="Pfam" id="PF01645"/>
    </source>
</evidence>
<dbReference type="InterPro" id="IPR013785">
    <property type="entry name" value="Aldolase_TIM"/>
</dbReference>
<name>A0A1H2H8E4_9BACT</name>
<evidence type="ECO:0000313" key="3">
    <source>
        <dbReference type="EMBL" id="SDU28084.1"/>
    </source>
</evidence>
<dbReference type="AlphaFoldDB" id="A0A1H2H8E4"/>
<evidence type="ECO:0000256" key="1">
    <source>
        <dbReference type="ARBA" id="ARBA00009716"/>
    </source>
</evidence>
<dbReference type="InterPro" id="IPR002932">
    <property type="entry name" value="Glu_synthdom"/>
</dbReference>
<comment type="similarity">
    <text evidence="1">Belongs to the glutamate synthase family.</text>
</comment>
<organism evidence="3 4">
    <name type="scientific">Desulfobacula phenolica</name>
    <dbReference type="NCBI Taxonomy" id="90732"/>
    <lineage>
        <taxon>Bacteria</taxon>
        <taxon>Pseudomonadati</taxon>
        <taxon>Thermodesulfobacteriota</taxon>
        <taxon>Desulfobacteria</taxon>
        <taxon>Desulfobacterales</taxon>
        <taxon>Desulfobacteraceae</taxon>
        <taxon>Desulfobacula</taxon>
    </lineage>
</organism>
<dbReference type="Proteomes" id="UP000199608">
    <property type="component" value="Unassembled WGS sequence"/>
</dbReference>
<keyword evidence="4" id="KW-1185">Reference proteome</keyword>
<dbReference type="Gene3D" id="3.20.20.70">
    <property type="entry name" value="Aldolase class I"/>
    <property type="match status" value="1"/>
</dbReference>
<dbReference type="EMBL" id="FNLL01000006">
    <property type="protein sequence ID" value="SDU28084.1"/>
    <property type="molecule type" value="Genomic_DNA"/>
</dbReference>
<accession>A0A1H2H8E4</accession>
<evidence type="ECO:0000313" key="4">
    <source>
        <dbReference type="Proteomes" id="UP000199608"/>
    </source>
</evidence>
<proteinExistence type="inferred from homology"/>
<dbReference type="SUPFAM" id="SSF51395">
    <property type="entry name" value="FMN-linked oxidoreductases"/>
    <property type="match status" value="1"/>
</dbReference>
<sequence length="472" mass="53252">MPQKYNIHTTPALPRFYPVGKYATIEFREECAGSCKECVKKKCVYDIFKENYLHMSKMEEPEYLYTCNSCFRCIQECTKGIFSRVVNPEYREIGNEYWTPDILHRTWYQAHTGSIPVSGAGYRGPFVGKGFDSMWTDMSEIVRPTRDGIHGREYINTCIELSRRPERLGFNTDGSLAVDVKPILEIPLPIVFQQPDFGVLSKDVRVSMLKAARTIGTKMFVPAADVSEDLMSFVSTIIPVVTKKNFQDYSKLMALADMVEIEYEPGIEKTISALKSTNETLCISIGLPLRADSDYAQICADLSKTDIDTLHVYADANGREFKSENPRFIKDMLRDIHLALIDAATRQQINILASGGIGMAEHVNKTIICGADGVVIDLPLLIAMECRLCGRCKKELPCPVEMETIDPAYGSNRIVNLMGAWRNQMLEMMGAMGLREARRLRGEVGRSMWFEDLEQESFAPIFGERKLSIDVG</sequence>
<dbReference type="PANTHER" id="PTHR43819">
    <property type="entry name" value="ARCHAEAL-TYPE GLUTAMATE SYNTHASE [NADPH]"/>
    <property type="match status" value="1"/>
</dbReference>